<name>A0A1F7GDW3_9BACT</name>
<dbReference type="PANTHER" id="PTHR10724:SF7">
    <property type="entry name" value="SMALL RIBOSOMAL SUBUNIT PROTEIN BS1C"/>
    <property type="match status" value="1"/>
</dbReference>
<dbReference type="SUPFAM" id="SSF50249">
    <property type="entry name" value="Nucleic acid-binding proteins"/>
    <property type="match status" value="4"/>
</dbReference>
<evidence type="ECO:0000256" key="3">
    <source>
        <dbReference type="ARBA" id="ARBA00023274"/>
    </source>
</evidence>
<evidence type="ECO:0000313" key="5">
    <source>
        <dbReference type="EMBL" id="OGK17069.1"/>
    </source>
</evidence>
<keyword evidence="2" id="KW-0689">Ribosomal protein</keyword>
<dbReference type="PRINTS" id="PR00681">
    <property type="entry name" value="RIBOSOMALS1"/>
</dbReference>
<dbReference type="InterPro" id="IPR050437">
    <property type="entry name" value="Ribos_protein_bS1-like"/>
</dbReference>
<sequence length="360" mass="40688">MPKVTKKNTPFPATSMDQLLQSVSFQPPKKGLETDAKIVSISKKGVLFDLGWKSYAVLGELEVQELGPFSAHLHVGDEVKVRVVVEESKEGYPVVSMKRFFDKGRWDLLEEKFKNEGEIEVMCGDYGKGGVFIDFMGIRGVIPKIQLTQEYIDSPQKLKGQKLKTKVLEVDRQKNRLVVSQKAAVLGISYKSIKEKFDKIVIGKKYKAKIIGFSEFGVFCEVDKIEGLIHISEISWAKVIDSSKYLEVGSTIDVVVVEKNEDNLKLNLSIKRLTPDPWEELEKKYPKEKAITGEIIRKERYGYIVRLEPGIEGLIHISKVEGNDTIVVGQTVSVYIENIDAKNRRISLVLVPLEKPVAYR</sequence>
<gene>
    <name evidence="5" type="ORF">A2690_04825</name>
</gene>
<reference evidence="5 6" key="1">
    <citation type="journal article" date="2016" name="Nat. Commun.">
        <title>Thousands of microbial genomes shed light on interconnected biogeochemical processes in an aquifer system.</title>
        <authorList>
            <person name="Anantharaman K."/>
            <person name="Brown C.T."/>
            <person name="Hug L.A."/>
            <person name="Sharon I."/>
            <person name="Castelle C.J."/>
            <person name="Probst A.J."/>
            <person name="Thomas B.C."/>
            <person name="Singh A."/>
            <person name="Wilkins M.J."/>
            <person name="Karaoz U."/>
            <person name="Brodie E.L."/>
            <person name="Williams K.H."/>
            <person name="Hubbard S.S."/>
            <person name="Banfield J.F."/>
        </authorList>
    </citation>
    <scope>NUCLEOTIDE SEQUENCE [LARGE SCALE GENOMIC DNA]</scope>
</reference>
<protein>
    <recommendedName>
        <fullName evidence="4">S1 motif domain-containing protein</fullName>
    </recommendedName>
</protein>
<dbReference type="InterPro" id="IPR003029">
    <property type="entry name" value="S1_domain"/>
</dbReference>
<comment type="similarity">
    <text evidence="1">Belongs to the bacterial ribosomal protein bS1 family.</text>
</comment>
<dbReference type="SMART" id="SM00316">
    <property type="entry name" value="S1"/>
    <property type="match status" value="4"/>
</dbReference>
<evidence type="ECO:0000256" key="1">
    <source>
        <dbReference type="ARBA" id="ARBA00006767"/>
    </source>
</evidence>
<dbReference type="Gene3D" id="2.40.50.140">
    <property type="entry name" value="Nucleic acid-binding proteins"/>
    <property type="match status" value="4"/>
</dbReference>
<keyword evidence="3" id="KW-0687">Ribonucleoprotein</keyword>
<accession>A0A1F7GDW3</accession>
<evidence type="ECO:0000256" key="2">
    <source>
        <dbReference type="ARBA" id="ARBA00022980"/>
    </source>
</evidence>
<dbReference type="InterPro" id="IPR012340">
    <property type="entry name" value="NA-bd_OB-fold"/>
</dbReference>
<dbReference type="InterPro" id="IPR035104">
    <property type="entry name" value="Ribosomal_protein_S1-like"/>
</dbReference>
<dbReference type="EMBL" id="MFZF01000006">
    <property type="protein sequence ID" value="OGK17069.1"/>
    <property type="molecule type" value="Genomic_DNA"/>
</dbReference>
<feature type="domain" description="S1 motif" evidence="4">
    <location>
        <begin position="288"/>
        <end position="351"/>
    </location>
</feature>
<feature type="domain" description="S1 motif" evidence="4">
    <location>
        <begin position="31"/>
        <end position="98"/>
    </location>
</feature>
<organism evidence="5 6">
    <name type="scientific">Candidatus Roizmanbacteria bacterium RIFCSPHIGHO2_01_FULL_39_12b</name>
    <dbReference type="NCBI Taxonomy" id="1802030"/>
    <lineage>
        <taxon>Bacteria</taxon>
        <taxon>Candidatus Roizmaniibacteriota</taxon>
    </lineage>
</organism>
<proteinExistence type="inferred from homology"/>
<feature type="domain" description="S1 motif" evidence="4">
    <location>
        <begin position="128"/>
        <end position="182"/>
    </location>
</feature>
<dbReference type="PANTHER" id="PTHR10724">
    <property type="entry name" value="30S RIBOSOMAL PROTEIN S1"/>
    <property type="match status" value="1"/>
</dbReference>
<dbReference type="GO" id="GO:0006412">
    <property type="term" value="P:translation"/>
    <property type="evidence" value="ECO:0007669"/>
    <property type="project" value="TreeGrafter"/>
</dbReference>
<dbReference type="GO" id="GO:0003735">
    <property type="term" value="F:structural constituent of ribosome"/>
    <property type="evidence" value="ECO:0007669"/>
    <property type="project" value="TreeGrafter"/>
</dbReference>
<feature type="domain" description="S1 motif" evidence="4">
    <location>
        <begin position="203"/>
        <end position="271"/>
    </location>
</feature>
<evidence type="ECO:0000259" key="4">
    <source>
        <dbReference type="PROSITE" id="PS50126"/>
    </source>
</evidence>
<dbReference type="GO" id="GO:0003729">
    <property type="term" value="F:mRNA binding"/>
    <property type="evidence" value="ECO:0007669"/>
    <property type="project" value="TreeGrafter"/>
</dbReference>
<dbReference type="Proteomes" id="UP000178372">
    <property type="component" value="Unassembled WGS sequence"/>
</dbReference>
<evidence type="ECO:0000313" key="6">
    <source>
        <dbReference type="Proteomes" id="UP000178372"/>
    </source>
</evidence>
<dbReference type="Pfam" id="PF00575">
    <property type="entry name" value="S1"/>
    <property type="match status" value="3"/>
</dbReference>
<dbReference type="PROSITE" id="PS50126">
    <property type="entry name" value="S1"/>
    <property type="match status" value="4"/>
</dbReference>
<comment type="caution">
    <text evidence="5">The sequence shown here is derived from an EMBL/GenBank/DDBJ whole genome shotgun (WGS) entry which is preliminary data.</text>
</comment>
<dbReference type="AlphaFoldDB" id="A0A1F7GDW3"/>